<name>A0A8S5S4S9_9CAUD</name>
<accession>A0A8S5S4S9</accession>
<reference evidence="1" key="1">
    <citation type="journal article" date="2021" name="Proc. Natl. Acad. Sci. U.S.A.">
        <title>A Catalog of Tens of Thousands of Viruses from Human Metagenomes Reveals Hidden Associations with Chronic Diseases.</title>
        <authorList>
            <person name="Tisza M.J."/>
            <person name="Buck C.B."/>
        </authorList>
    </citation>
    <scope>NUCLEOTIDE SEQUENCE</scope>
    <source>
        <strain evidence="1">CthAo37</strain>
    </source>
</reference>
<evidence type="ECO:0000313" key="1">
    <source>
        <dbReference type="EMBL" id="DAF46037.1"/>
    </source>
</evidence>
<organism evidence="1">
    <name type="scientific">Myoviridae sp. cthAo37</name>
    <dbReference type="NCBI Taxonomy" id="2827701"/>
    <lineage>
        <taxon>Viruses</taxon>
        <taxon>Duplodnaviria</taxon>
        <taxon>Heunggongvirae</taxon>
        <taxon>Uroviricota</taxon>
        <taxon>Caudoviricetes</taxon>
    </lineage>
</organism>
<proteinExistence type="predicted"/>
<protein>
    <submittedName>
        <fullName evidence="1">Uncharacterized protein</fullName>
    </submittedName>
</protein>
<dbReference type="EMBL" id="BK032529">
    <property type="protein sequence ID" value="DAF46037.1"/>
    <property type="molecule type" value="Genomic_DNA"/>
</dbReference>
<sequence>MAKLTPLKAIRAKCMDCTAGQFIEIRLCTCTKCPLYEYRMGKRPKGEESITEEVEIENSADSAALIGTDEEFEEGEDE</sequence>